<evidence type="ECO:0000313" key="1">
    <source>
        <dbReference type="EMBL" id="MFD1485912.1"/>
    </source>
</evidence>
<sequence length="80" mass="8773">MEASEPPALNKAALADLIAHAEVGLAPAEILMRLGLPVTRSEMLVIESLLKYRSDVTMTYKMGPGYAYKVYYGPQASRDQ</sequence>
<dbReference type="Proteomes" id="UP001597252">
    <property type="component" value="Unassembled WGS sequence"/>
</dbReference>
<name>A0ABW4E7T7_9LACO</name>
<proteinExistence type="predicted"/>
<protein>
    <submittedName>
        <fullName evidence="1">Uncharacterized protein</fullName>
    </submittedName>
</protein>
<comment type="caution">
    <text evidence="1">The sequence shown here is derived from an EMBL/GenBank/DDBJ whole genome shotgun (WGS) entry which is preliminary data.</text>
</comment>
<dbReference type="EMBL" id="JBHTON010000049">
    <property type="protein sequence ID" value="MFD1485912.1"/>
    <property type="molecule type" value="Genomic_DNA"/>
</dbReference>
<organism evidence="1 2">
    <name type="scientific">Lacticaseibacillus baoqingensis</name>
    <dbReference type="NCBI Taxonomy" id="2486013"/>
    <lineage>
        <taxon>Bacteria</taxon>
        <taxon>Bacillati</taxon>
        <taxon>Bacillota</taxon>
        <taxon>Bacilli</taxon>
        <taxon>Lactobacillales</taxon>
        <taxon>Lactobacillaceae</taxon>
        <taxon>Lacticaseibacillus</taxon>
    </lineage>
</organism>
<dbReference type="RefSeq" id="WP_125754102.1">
    <property type="nucleotide sequence ID" value="NZ_JBHTON010000049.1"/>
</dbReference>
<accession>A0ABW4E7T7</accession>
<evidence type="ECO:0000313" key="2">
    <source>
        <dbReference type="Proteomes" id="UP001597252"/>
    </source>
</evidence>
<gene>
    <name evidence="1" type="ORF">ACFQ5J_11805</name>
</gene>
<reference evidence="2" key="1">
    <citation type="journal article" date="2019" name="Int. J. Syst. Evol. Microbiol.">
        <title>The Global Catalogue of Microorganisms (GCM) 10K type strain sequencing project: providing services to taxonomists for standard genome sequencing and annotation.</title>
        <authorList>
            <consortium name="The Broad Institute Genomics Platform"/>
            <consortium name="The Broad Institute Genome Sequencing Center for Infectious Disease"/>
            <person name="Wu L."/>
            <person name="Ma J."/>
        </authorList>
    </citation>
    <scope>NUCLEOTIDE SEQUENCE [LARGE SCALE GENOMIC DNA]</scope>
    <source>
        <strain evidence="2">CCM 8903</strain>
    </source>
</reference>
<keyword evidence="2" id="KW-1185">Reference proteome</keyword>